<organism evidence="1 2">
    <name type="scientific">Arthrobacter flavus</name>
    <dbReference type="NCBI Taxonomy" id="95172"/>
    <lineage>
        <taxon>Bacteria</taxon>
        <taxon>Bacillati</taxon>
        <taxon>Actinomycetota</taxon>
        <taxon>Actinomycetes</taxon>
        <taxon>Micrococcales</taxon>
        <taxon>Micrococcaceae</taxon>
        <taxon>Arthrobacter</taxon>
    </lineage>
</organism>
<reference evidence="2" key="1">
    <citation type="journal article" date="2019" name="Int. J. Syst. Evol. Microbiol.">
        <title>The Global Catalogue of Microorganisms (GCM) 10K type strain sequencing project: providing services to taxonomists for standard genome sequencing and annotation.</title>
        <authorList>
            <consortium name="The Broad Institute Genomics Platform"/>
            <consortium name="The Broad Institute Genome Sequencing Center for Infectious Disease"/>
            <person name="Wu L."/>
            <person name="Ma J."/>
        </authorList>
    </citation>
    <scope>NUCLEOTIDE SEQUENCE [LARGE SCALE GENOMIC DNA]</scope>
    <source>
        <strain evidence="2">JCM 11496</strain>
    </source>
</reference>
<proteinExistence type="predicted"/>
<gene>
    <name evidence="1" type="ORF">ACFSFX_03790</name>
</gene>
<sequence length="62" mass="7235">MTVRERARQAVWLFKGVMGENAYQAYLDHHAATHNAEPPMTEKAFWRDKTDRQDVNPEGRCC</sequence>
<name>A0ABW4Q4W9_9MICC</name>
<protein>
    <submittedName>
        <fullName evidence="1">YbdD/YjiX family protein</fullName>
    </submittedName>
</protein>
<comment type="caution">
    <text evidence="1">The sequence shown here is derived from an EMBL/GenBank/DDBJ whole genome shotgun (WGS) entry which is preliminary data.</text>
</comment>
<dbReference type="Proteomes" id="UP001597307">
    <property type="component" value="Unassembled WGS sequence"/>
</dbReference>
<evidence type="ECO:0000313" key="1">
    <source>
        <dbReference type="EMBL" id="MFD1845717.1"/>
    </source>
</evidence>
<dbReference type="InterPro" id="IPR007423">
    <property type="entry name" value="Sel_put"/>
</dbReference>
<keyword evidence="2" id="KW-1185">Reference proteome</keyword>
<dbReference type="RefSeq" id="WP_343877426.1">
    <property type="nucleotide sequence ID" value="NZ_BAAAIJ010000005.1"/>
</dbReference>
<dbReference type="EMBL" id="JBHUGA010000008">
    <property type="protein sequence ID" value="MFD1845717.1"/>
    <property type="molecule type" value="Genomic_DNA"/>
</dbReference>
<dbReference type="Pfam" id="PF04328">
    <property type="entry name" value="Sel_put"/>
    <property type="match status" value="1"/>
</dbReference>
<accession>A0ABW4Q4W9</accession>
<evidence type="ECO:0000313" key="2">
    <source>
        <dbReference type="Proteomes" id="UP001597307"/>
    </source>
</evidence>